<dbReference type="InterPro" id="IPR036179">
    <property type="entry name" value="Ig-like_dom_sf"/>
</dbReference>
<dbReference type="Gene3D" id="2.60.40.10">
    <property type="entry name" value="Immunoglobulins"/>
    <property type="match status" value="3"/>
</dbReference>
<dbReference type="AlphaFoldDB" id="A0A6A4T1H1"/>
<protein>
    <recommendedName>
        <fullName evidence="2">Ig-like domain-containing protein</fullName>
    </recommendedName>
</protein>
<proteinExistence type="predicted"/>
<dbReference type="GO" id="GO:0005178">
    <property type="term" value="F:integrin binding"/>
    <property type="evidence" value="ECO:0007669"/>
    <property type="project" value="InterPro"/>
</dbReference>
<dbReference type="InterPro" id="IPR047012">
    <property type="entry name" value="ICAM_VCAM"/>
</dbReference>
<accession>A0A6A4T1H1</accession>
<dbReference type="InterPro" id="IPR003598">
    <property type="entry name" value="Ig_sub2"/>
</dbReference>
<dbReference type="InterPro" id="IPR007110">
    <property type="entry name" value="Ig-like_dom"/>
</dbReference>
<gene>
    <name evidence="3" type="ORF">F2P81_009978</name>
</gene>
<dbReference type="GO" id="GO:0007155">
    <property type="term" value="P:cell adhesion"/>
    <property type="evidence" value="ECO:0007669"/>
    <property type="project" value="InterPro"/>
</dbReference>
<evidence type="ECO:0000313" key="4">
    <source>
        <dbReference type="Proteomes" id="UP000438429"/>
    </source>
</evidence>
<reference evidence="3 4" key="1">
    <citation type="submission" date="2019-06" db="EMBL/GenBank/DDBJ databases">
        <title>Draft genomes of female and male turbot (Scophthalmus maximus).</title>
        <authorList>
            <person name="Xu H."/>
            <person name="Xu X.-W."/>
            <person name="Shao C."/>
            <person name="Chen S."/>
        </authorList>
    </citation>
    <scope>NUCLEOTIDE SEQUENCE [LARGE SCALE GENOMIC DNA]</scope>
    <source>
        <strain evidence="3">Ysfricsl-2016a</strain>
        <tissue evidence="3">Blood</tissue>
    </source>
</reference>
<dbReference type="Pfam" id="PF13927">
    <property type="entry name" value="Ig_3"/>
    <property type="match status" value="1"/>
</dbReference>
<evidence type="ECO:0000256" key="1">
    <source>
        <dbReference type="SAM" id="SignalP"/>
    </source>
</evidence>
<dbReference type="PROSITE" id="PS50835">
    <property type="entry name" value="IG_LIKE"/>
    <property type="match status" value="1"/>
</dbReference>
<feature type="signal peptide" evidence="1">
    <location>
        <begin position="1"/>
        <end position="26"/>
    </location>
</feature>
<dbReference type="SMART" id="SM00408">
    <property type="entry name" value="IGc2"/>
    <property type="match status" value="1"/>
</dbReference>
<evidence type="ECO:0000259" key="2">
    <source>
        <dbReference type="PROSITE" id="PS50835"/>
    </source>
</evidence>
<feature type="domain" description="Ig-like" evidence="2">
    <location>
        <begin position="215"/>
        <end position="308"/>
    </location>
</feature>
<comment type="caution">
    <text evidence="3">The sequence shown here is derived from an EMBL/GenBank/DDBJ whole genome shotgun (WGS) entry which is preliminary data.</text>
</comment>
<dbReference type="InterPro" id="IPR003599">
    <property type="entry name" value="Ig_sub"/>
</dbReference>
<evidence type="ECO:0000313" key="3">
    <source>
        <dbReference type="EMBL" id="KAF0037104.1"/>
    </source>
</evidence>
<dbReference type="PANTHER" id="PTHR13771">
    <property type="entry name" value="INTERCELLULAR ADHESION MOLECULE"/>
    <property type="match status" value="1"/>
</dbReference>
<dbReference type="PANTHER" id="PTHR13771:SF9">
    <property type="entry name" value="INTERCELLULAR ADHESION MOLECULE 5"/>
    <property type="match status" value="1"/>
</dbReference>
<sequence>MRIMIPCHVFIIVSLLDFLRDVHVSGCDVHCEDKPVFTPSRLVVKHGDPTSAACSVCRSCQSNITGLERAVGDHTTNGTTILWTVENMTEWATSPICYYAKAVDEGQCCTFLSVTVYKPPDSVSIGFTNHSGPMFASHQYTLRCDVLNVAPIGNLIVTFYRGRTPLGPGKSKVNAQKKPASEVFTLSINASKEDDGVQYRCKAELQLGPEGPQPPPVVESRSLRAAVHYKPQHQGPTRHDPITVTAGDPLRLNCETEGNPGPSYTWTLLPASLLPPNSSVLSITSAASKHGGRYACSASNAVGTTTVTFHVVVKPKEGFHCTGKHVLKTETAAALFDDVRLWIGCARTSSRRRGALNGSRGFGIASHLCVARPFPFAHAPSA</sequence>
<dbReference type="InterPro" id="IPR013783">
    <property type="entry name" value="Ig-like_fold"/>
</dbReference>
<organism evidence="3 4">
    <name type="scientific">Scophthalmus maximus</name>
    <name type="common">Turbot</name>
    <name type="synonym">Psetta maxima</name>
    <dbReference type="NCBI Taxonomy" id="52904"/>
    <lineage>
        <taxon>Eukaryota</taxon>
        <taxon>Metazoa</taxon>
        <taxon>Chordata</taxon>
        <taxon>Craniata</taxon>
        <taxon>Vertebrata</taxon>
        <taxon>Euteleostomi</taxon>
        <taxon>Actinopterygii</taxon>
        <taxon>Neopterygii</taxon>
        <taxon>Teleostei</taxon>
        <taxon>Neoteleostei</taxon>
        <taxon>Acanthomorphata</taxon>
        <taxon>Carangaria</taxon>
        <taxon>Pleuronectiformes</taxon>
        <taxon>Pleuronectoidei</taxon>
        <taxon>Scophthalmidae</taxon>
        <taxon>Scophthalmus</taxon>
    </lineage>
</organism>
<dbReference type="SMART" id="SM00409">
    <property type="entry name" value="IG"/>
    <property type="match status" value="2"/>
</dbReference>
<name>A0A6A4T1H1_SCOMX</name>
<dbReference type="SUPFAM" id="SSF48726">
    <property type="entry name" value="Immunoglobulin"/>
    <property type="match status" value="2"/>
</dbReference>
<keyword evidence="1" id="KW-0732">Signal</keyword>
<dbReference type="EMBL" id="VEVO01000009">
    <property type="protein sequence ID" value="KAF0037104.1"/>
    <property type="molecule type" value="Genomic_DNA"/>
</dbReference>
<dbReference type="CDD" id="cd00096">
    <property type="entry name" value="Ig"/>
    <property type="match status" value="1"/>
</dbReference>
<dbReference type="Proteomes" id="UP000438429">
    <property type="component" value="Unassembled WGS sequence"/>
</dbReference>
<feature type="chain" id="PRO_5025593720" description="Ig-like domain-containing protein" evidence="1">
    <location>
        <begin position="27"/>
        <end position="382"/>
    </location>
</feature>